<dbReference type="InterPro" id="IPR040079">
    <property type="entry name" value="Glutathione_S-Trfase"/>
</dbReference>
<dbReference type="PANTHER" id="PTHR44051:SF2">
    <property type="entry name" value="HYPOTHETICAL GLUTATHIONE S-TRANSFERASE LIKE PROTEIN"/>
    <property type="match status" value="1"/>
</dbReference>
<accession>A0A1H0LIS0</accession>
<dbReference type="SFLD" id="SFLDS00019">
    <property type="entry name" value="Glutathione_Transferase_(cytos"/>
    <property type="match status" value="1"/>
</dbReference>
<name>A0A1H0LIS0_9HYPH</name>
<evidence type="ECO:0000313" key="3">
    <source>
        <dbReference type="EMBL" id="SDO67965.1"/>
    </source>
</evidence>
<organism evidence="3 4">
    <name type="scientific">Aureimonas jatrophae</name>
    <dbReference type="NCBI Taxonomy" id="1166073"/>
    <lineage>
        <taxon>Bacteria</taxon>
        <taxon>Pseudomonadati</taxon>
        <taxon>Pseudomonadota</taxon>
        <taxon>Alphaproteobacteria</taxon>
        <taxon>Hyphomicrobiales</taxon>
        <taxon>Aurantimonadaceae</taxon>
        <taxon>Aureimonas</taxon>
    </lineage>
</organism>
<dbReference type="InterPro" id="IPR010987">
    <property type="entry name" value="Glutathione-S-Trfase_C-like"/>
</dbReference>
<dbReference type="Pfam" id="PF13409">
    <property type="entry name" value="GST_N_2"/>
    <property type="match status" value="1"/>
</dbReference>
<dbReference type="SUPFAM" id="SSF47616">
    <property type="entry name" value="GST C-terminal domain-like"/>
    <property type="match status" value="1"/>
</dbReference>
<evidence type="ECO:0000259" key="1">
    <source>
        <dbReference type="PROSITE" id="PS50404"/>
    </source>
</evidence>
<gene>
    <name evidence="3" type="ORF">SAMN05192530_11049</name>
</gene>
<dbReference type="STRING" id="1166073.SAMN05192530_11049"/>
<dbReference type="PANTHER" id="PTHR44051">
    <property type="entry name" value="GLUTATHIONE S-TRANSFERASE-RELATED"/>
    <property type="match status" value="1"/>
</dbReference>
<dbReference type="PROSITE" id="PS50404">
    <property type="entry name" value="GST_NTER"/>
    <property type="match status" value="1"/>
</dbReference>
<feature type="domain" description="GST C-terminal" evidence="2">
    <location>
        <begin position="85"/>
        <end position="203"/>
    </location>
</feature>
<evidence type="ECO:0000313" key="4">
    <source>
        <dbReference type="Proteomes" id="UP000198793"/>
    </source>
</evidence>
<dbReference type="Gene3D" id="3.40.30.10">
    <property type="entry name" value="Glutaredoxin"/>
    <property type="match status" value="1"/>
</dbReference>
<dbReference type="Gene3D" id="1.20.1050.10">
    <property type="match status" value="1"/>
</dbReference>
<dbReference type="AlphaFoldDB" id="A0A1H0LIS0"/>
<protein>
    <submittedName>
        <fullName evidence="3">Glutathione S-transferase</fullName>
    </submittedName>
</protein>
<dbReference type="InterPro" id="IPR004045">
    <property type="entry name" value="Glutathione_S-Trfase_N"/>
</dbReference>
<dbReference type="EMBL" id="FNIT01000010">
    <property type="protein sequence ID" value="SDO67965.1"/>
    <property type="molecule type" value="Genomic_DNA"/>
</dbReference>
<dbReference type="SFLD" id="SFLDG00358">
    <property type="entry name" value="Main_(cytGST)"/>
    <property type="match status" value="1"/>
</dbReference>
<dbReference type="Proteomes" id="UP000198793">
    <property type="component" value="Unassembled WGS sequence"/>
</dbReference>
<dbReference type="InterPro" id="IPR036249">
    <property type="entry name" value="Thioredoxin-like_sf"/>
</dbReference>
<dbReference type="PROSITE" id="PS50405">
    <property type="entry name" value="GST_CTER"/>
    <property type="match status" value="1"/>
</dbReference>
<keyword evidence="4" id="KW-1185">Reference proteome</keyword>
<sequence length="203" mass="22516">MRYVIHGMIDSGNCWKPRLLCHLLGIAFKHREVSTRDGSTRTPEFLARNPAGQCPILELPDGRVLPESDAILVYLATGTPFLPDDRFAQARTLAWMFFEQNAHEVSVAVRRALTVYPERAAAATPERMALLLRNGEAALATMERHLAGSPFFGDERPSVADVALYPYTATAHEGGFDLGAFPAVRAWLARIRDLPGYRPREAV</sequence>
<dbReference type="Pfam" id="PF13410">
    <property type="entry name" value="GST_C_2"/>
    <property type="match status" value="1"/>
</dbReference>
<keyword evidence="3" id="KW-0808">Transferase</keyword>
<proteinExistence type="predicted"/>
<dbReference type="SUPFAM" id="SSF52833">
    <property type="entry name" value="Thioredoxin-like"/>
    <property type="match status" value="1"/>
</dbReference>
<reference evidence="3 4" key="1">
    <citation type="submission" date="2016-10" db="EMBL/GenBank/DDBJ databases">
        <authorList>
            <person name="de Groot N.N."/>
        </authorList>
    </citation>
    <scope>NUCLEOTIDE SEQUENCE [LARGE SCALE GENOMIC DNA]</scope>
    <source>
        <strain evidence="4">L7-484,KACC 16230,DSM 25025</strain>
    </source>
</reference>
<dbReference type="OrthoDB" id="9810080at2"/>
<dbReference type="CDD" id="cd03056">
    <property type="entry name" value="GST_N_4"/>
    <property type="match status" value="1"/>
</dbReference>
<dbReference type="InterPro" id="IPR036282">
    <property type="entry name" value="Glutathione-S-Trfase_C_sf"/>
</dbReference>
<dbReference type="GO" id="GO:0016740">
    <property type="term" value="F:transferase activity"/>
    <property type="evidence" value="ECO:0007669"/>
    <property type="project" value="UniProtKB-KW"/>
</dbReference>
<dbReference type="RefSeq" id="WP_090676168.1">
    <property type="nucleotide sequence ID" value="NZ_FNIT01000010.1"/>
</dbReference>
<feature type="domain" description="GST N-terminal" evidence="1">
    <location>
        <begin position="1"/>
        <end position="83"/>
    </location>
</feature>
<evidence type="ECO:0000259" key="2">
    <source>
        <dbReference type="PROSITE" id="PS50405"/>
    </source>
</evidence>